<accession>X0Z0P7</accession>
<organism evidence="1">
    <name type="scientific">marine sediment metagenome</name>
    <dbReference type="NCBI Taxonomy" id="412755"/>
    <lineage>
        <taxon>unclassified sequences</taxon>
        <taxon>metagenomes</taxon>
        <taxon>ecological metagenomes</taxon>
    </lineage>
</organism>
<sequence length="49" mass="5556">SVISIVKKSKIDSITDIIGNKFLKKFNVSPDFIECLPSEGTRRVKFKDI</sequence>
<protein>
    <submittedName>
        <fullName evidence="1">Uncharacterized protein</fullName>
    </submittedName>
</protein>
<dbReference type="AlphaFoldDB" id="X0Z0P7"/>
<comment type="caution">
    <text evidence="1">The sequence shown here is derived from an EMBL/GenBank/DDBJ whole genome shotgun (WGS) entry which is preliminary data.</text>
</comment>
<gene>
    <name evidence="1" type="ORF">S01H4_00371</name>
</gene>
<evidence type="ECO:0000313" key="1">
    <source>
        <dbReference type="EMBL" id="GAG62564.1"/>
    </source>
</evidence>
<reference evidence="1" key="1">
    <citation type="journal article" date="2014" name="Front. Microbiol.">
        <title>High frequency of phylogenetically diverse reductive dehalogenase-homologous genes in deep subseafloor sedimentary metagenomes.</title>
        <authorList>
            <person name="Kawai M."/>
            <person name="Futagami T."/>
            <person name="Toyoda A."/>
            <person name="Takaki Y."/>
            <person name="Nishi S."/>
            <person name="Hori S."/>
            <person name="Arai W."/>
            <person name="Tsubouchi T."/>
            <person name="Morono Y."/>
            <person name="Uchiyama I."/>
            <person name="Ito T."/>
            <person name="Fujiyama A."/>
            <person name="Inagaki F."/>
            <person name="Takami H."/>
        </authorList>
    </citation>
    <scope>NUCLEOTIDE SEQUENCE</scope>
    <source>
        <strain evidence="1">Expedition CK06-06</strain>
    </source>
</reference>
<name>X0Z0P7_9ZZZZ</name>
<feature type="non-terminal residue" evidence="1">
    <location>
        <position position="1"/>
    </location>
</feature>
<dbReference type="EMBL" id="BART01000048">
    <property type="protein sequence ID" value="GAG62564.1"/>
    <property type="molecule type" value="Genomic_DNA"/>
</dbReference>
<proteinExistence type="predicted"/>